<dbReference type="InterPro" id="IPR001173">
    <property type="entry name" value="Glyco_trans_2-like"/>
</dbReference>
<keyword evidence="3" id="KW-1185">Reference proteome</keyword>
<dbReference type="Gene3D" id="3.90.550.10">
    <property type="entry name" value="Spore Coat Polysaccharide Biosynthesis Protein SpsA, Chain A"/>
    <property type="match status" value="1"/>
</dbReference>
<sequence length="339" mass="39668">MKVMHNSSTSDRYTKNIPIVSIIVPNYNYARFLDIRMESILNQTFQDFEIILLDDHSTDNSVEIIEKYRNNPKVSYIDINKENSGSPFRQWKKGIEYARGKYIWIAEADDSALPDFLEKTITALEATPSASVAFTGSETIDENGDPYGRDIDKWYKKSPQKTNGGWMAFNGKEYVVHNLYWHCYVYNASMTIFRKEYYSPDLLDDSIKMRNAGDWLFWIKITAKGDIIEVYEKLNLFRLHRKSATVAGIMSGNNVWEDIKVMKYVEDHFNVGKYRKAMRLGQYIKVLRRSKQYSPETRRKMMNAIRTSLGVGMGTFRMERINKMLSFIPFTLTQQKDRL</sequence>
<proteinExistence type="predicted"/>
<dbReference type="Pfam" id="PF00535">
    <property type="entry name" value="Glycos_transf_2"/>
    <property type="match status" value="1"/>
</dbReference>
<feature type="domain" description="Glycosyltransferase 2-like" evidence="1">
    <location>
        <begin position="21"/>
        <end position="198"/>
    </location>
</feature>
<accession>A0A1B1SC05</accession>
<gene>
    <name evidence="2" type="ORF">A4V02_11960</name>
</gene>
<dbReference type="GO" id="GO:0016758">
    <property type="term" value="F:hexosyltransferase activity"/>
    <property type="evidence" value="ECO:0007669"/>
    <property type="project" value="UniProtKB-ARBA"/>
</dbReference>
<accession>A0A1Z2XGK5</accession>
<dbReference type="CDD" id="cd00761">
    <property type="entry name" value="Glyco_tranf_GTA_type"/>
    <property type="match status" value="1"/>
</dbReference>
<dbReference type="SUPFAM" id="SSF53448">
    <property type="entry name" value="Nucleotide-diphospho-sugar transferases"/>
    <property type="match status" value="1"/>
</dbReference>
<dbReference type="AlphaFoldDB" id="A0A1B1SC05"/>
<dbReference type="KEGG" id="pary:A4V02_11960"/>
<dbReference type="InterPro" id="IPR029044">
    <property type="entry name" value="Nucleotide-diphossugar_trans"/>
</dbReference>
<dbReference type="OrthoDB" id="635429at2"/>
<dbReference type="Proteomes" id="UP000186351">
    <property type="component" value="Chromosome"/>
</dbReference>
<evidence type="ECO:0000313" key="2">
    <source>
        <dbReference type="EMBL" id="ANU64361.1"/>
    </source>
</evidence>
<reference evidence="3" key="1">
    <citation type="submission" date="2016-04" db="EMBL/GenBank/DDBJ databases">
        <title>Complete Genome Sequences of Twelve Strains of a Stable Defined Moderately Diverse Mouse Microbiota 2 (sDMDMm2).</title>
        <authorList>
            <person name="Uchimura Y."/>
            <person name="Wyss M."/>
            <person name="Brugiroux S."/>
            <person name="Limenitakis J.P."/>
            <person name="Stecher B."/>
            <person name="McCoy K.D."/>
            <person name="Macpherson A.J."/>
        </authorList>
    </citation>
    <scope>NUCLEOTIDE SEQUENCE [LARGE SCALE GENOMIC DNA]</scope>
    <source>
        <strain evidence="3">YL27</strain>
    </source>
</reference>
<evidence type="ECO:0000259" key="1">
    <source>
        <dbReference type="Pfam" id="PF00535"/>
    </source>
</evidence>
<organism evidence="2 3">
    <name type="scientific">Muribaculum intestinale</name>
    <dbReference type="NCBI Taxonomy" id="1796646"/>
    <lineage>
        <taxon>Bacteria</taxon>
        <taxon>Pseudomonadati</taxon>
        <taxon>Bacteroidota</taxon>
        <taxon>Bacteroidia</taxon>
        <taxon>Bacteroidales</taxon>
        <taxon>Muribaculaceae</taxon>
        <taxon>Muribaculum</taxon>
    </lineage>
</organism>
<protein>
    <recommendedName>
        <fullName evidence="1">Glycosyltransferase 2-like domain-containing protein</fullName>
    </recommendedName>
</protein>
<dbReference type="PANTHER" id="PTHR22916:SF3">
    <property type="entry name" value="UDP-GLCNAC:BETAGAL BETA-1,3-N-ACETYLGLUCOSAMINYLTRANSFERASE-LIKE PROTEIN 1"/>
    <property type="match status" value="1"/>
</dbReference>
<name>A0A1B1SC05_9BACT</name>
<dbReference type="PANTHER" id="PTHR22916">
    <property type="entry name" value="GLYCOSYLTRANSFERASE"/>
    <property type="match status" value="1"/>
</dbReference>
<dbReference type="EMBL" id="CP015402">
    <property type="protein sequence ID" value="ANU64361.1"/>
    <property type="molecule type" value="Genomic_DNA"/>
</dbReference>
<evidence type="ECO:0000313" key="3">
    <source>
        <dbReference type="Proteomes" id="UP000186351"/>
    </source>
</evidence>
<dbReference type="STRING" id="1796646.A4V02_11960"/>